<dbReference type="Proteomes" id="UP000251431">
    <property type="component" value="Unassembled WGS sequence"/>
</dbReference>
<proteinExistence type="inferred from homology"/>
<dbReference type="InterPro" id="IPR020103">
    <property type="entry name" value="PsdUridine_synth_cat_dom_sf"/>
</dbReference>
<gene>
    <name evidence="4 9" type="primary">truA</name>
    <name evidence="9" type="ORF">NCTC7582_01305</name>
</gene>
<dbReference type="SUPFAM" id="SSF55120">
    <property type="entry name" value="Pseudouridine synthase"/>
    <property type="match status" value="1"/>
</dbReference>
<organism evidence="9 10">
    <name type="scientific">Lysinibacillus capsici</name>
    <dbReference type="NCBI Taxonomy" id="2115968"/>
    <lineage>
        <taxon>Bacteria</taxon>
        <taxon>Bacillati</taxon>
        <taxon>Bacillota</taxon>
        <taxon>Bacilli</taxon>
        <taxon>Bacillales</taxon>
        <taxon>Bacillaceae</taxon>
        <taxon>Lysinibacillus</taxon>
    </lineage>
</organism>
<comment type="similarity">
    <text evidence="1 4 7">Belongs to the tRNA pseudouridine synthase TruA family.</text>
</comment>
<sequence>MRRLKVIISYDGTLFSGYQVQPGERTVQAELERVLAIMHKGEQVKVTASGRTDAKVHATGQTLHFDTPLAIPAEKYSKALNVQLPRDIRVLSVEEVAHDFHARYDVAGKRYRYIWSCEPIQSPFRRYYTVETNGVKPNVEAMQEAAKAIIGTHDFSCFCAANTSVKDKVRTVTLLQFEWHGEELHMVIEGNGFLYNMVRIIAGTLWEVGIGRRKIDNVSYVVASGNRDKAGKTAPPQGLYLEKVFY</sequence>
<evidence type="ECO:0000256" key="6">
    <source>
        <dbReference type="PIRSR" id="PIRSR001430-2"/>
    </source>
</evidence>
<dbReference type="RefSeq" id="WP_103118993.1">
    <property type="nucleotide sequence ID" value="NZ_CP134502.1"/>
</dbReference>
<name>A0A2X0YR30_9BACI</name>
<dbReference type="Gene3D" id="3.30.70.580">
    <property type="entry name" value="Pseudouridine synthase I, catalytic domain, N-terminal subdomain"/>
    <property type="match status" value="1"/>
</dbReference>
<feature type="binding site" evidence="4 6">
    <location>
        <position position="111"/>
    </location>
    <ligand>
        <name>substrate</name>
    </ligand>
</feature>
<dbReference type="EC" id="5.4.99.12" evidence="4"/>
<reference evidence="9 10" key="1">
    <citation type="submission" date="2018-06" db="EMBL/GenBank/DDBJ databases">
        <authorList>
            <consortium name="Pathogen Informatics"/>
            <person name="Doyle S."/>
        </authorList>
    </citation>
    <scope>NUCLEOTIDE SEQUENCE [LARGE SCALE GENOMIC DNA]</scope>
    <source>
        <strain evidence="9 10">NCTC7582</strain>
    </source>
</reference>
<dbReference type="GO" id="GO:0003723">
    <property type="term" value="F:RNA binding"/>
    <property type="evidence" value="ECO:0007669"/>
    <property type="project" value="InterPro"/>
</dbReference>
<comment type="catalytic activity">
    <reaction evidence="4 7">
        <text>uridine(38/39/40) in tRNA = pseudouridine(38/39/40) in tRNA</text>
        <dbReference type="Rhea" id="RHEA:22376"/>
        <dbReference type="Rhea" id="RHEA-COMP:10085"/>
        <dbReference type="Rhea" id="RHEA-COMP:10087"/>
        <dbReference type="ChEBI" id="CHEBI:65314"/>
        <dbReference type="ChEBI" id="CHEBI:65315"/>
        <dbReference type="EC" id="5.4.99.12"/>
    </reaction>
</comment>
<feature type="domain" description="Pseudouridine synthase I TruA alpha/beta" evidence="8">
    <location>
        <begin position="145"/>
        <end position="246"/>
    </location>
</feature>
<keyword evidence="2 4" id="KW-0819">tRNA processing</keyword>
<dbReference type="PIRSF" id="PIRSF001430">
    <property type="entry name" value="tRNA_psdUrid_synth"/>
    <property type="match status" value="1"/>
</dbReference>
<evidence type="ECO:0000256" key="3">
    <source>
        <dbReference type="ARBA" id="ARBA00023235"/>
    </source>
</evidence>
<dbReference type="HAMAP" id="MF_00171">
    <property type="entry name" value="TruA"/>
    <property type="match status" value="1"/>
</dbReference>
<dbReference type="PANTHER" id="PTHR11142">
    <property type="entry name" value="PSEUDOURIDYLATE SYNTHASE"/>
    <property type="match status" value="1"/>
</dbReference>
<dbReference type="CDD" id="cd02570">
    <property type="entry name" value="PseudoU_synth_EcTruA"/>
    <property type="match status" value="1"/>
</dbReference>
<dbReference type="InterPro" id="IPR020095">
    <property type="entry name" value="PsdUridine_synth_TruA_C"/>
</dbReference>
<dbReference type="GO" id="GO:0031119">
    <property type="term" value="P:tRNA pseudouridine synthesis"/>
    <property type="evidence" value="ECO:0007669"/>
    <property type="project" value="UniProtKB-UniRule"/>
</dbReference>
<evidence type="ECO:0000256" key="2">
    <source>
        <dbReference type="ARBA" id="ARBA00022694"/>
    </source>
</evidence>
<evidence type="ECO:0000313" key="10">
    <source>
        <dbReference type="Proteomes" id="UP000251431"/>
    </source>
</evidence>
<dbReference type="STRING" id="1421.A2J09_17920"/>
<keyword evidence="3 4" id="KW-0413">Isomerase</keyword>
<dbReference type="Gene3D" id="3.30.70.660">
    <property type="entry name" value="Pseudouridine synthase I, catalytic domain, C-terminal subdomain"/>
    <property type="match status" value="1"/>
</dbReference>
<evidence type="ECO:0000313" key="9">
    <source>
        <dbReference type="EMBL" id="SPT97817.1"/>
    </source>
</evidence>
<protein>
    <recommendedName>
        <fullName evidence="4">tRNA pseudouridine synthase A</fullName>
        <ecNumber evidence="4">5.4.99.12</ecNumber>
    </recommendedName>
    <alternativeName>
        <fullName evidence="4">tRNA pseudouridine(38-40) synthase</fullName>
    </alternativeName>
    <alternativeName>
        <fullName evidence="4">tRNA pseudouridylate synthase I</fullName>
    </alternativeName>
    <alternativeName>
        <fullName evidence="4">tRNA-uridine isomerase I</fullName>
    </alternativeName>
</protein>
<dbReference type="InterPro" id="IPR020097">
    <property type="entry name" value="PsdUridine_synth_TruA_a/b_dom"/>
</dbReference>
<dbReference type="EMBL" id="UAQE01000001">
    <property type="protein sequence ID" value="SPT97817.1"/>
    <property type="molecule type" value="Genomic_DNA"/>
</dbReference>
<dbReference type="GO" id="GO:0160147">
    <property type="term" value="F:tRNA pseudouridine(38-40) synthase activity"/>
    <property type="evidence" value="ECO:0007669"/>
    <property type="project" value="UniProtKB-EC"/>
</dbReference>
<evidence type="ECO:0000256" key="7">
    <source>
        <dbReference type="RuleBase" id="RU003792"/>
    </source>
</evidence>
<comment type="caution">
    <text evidence="4">Lacks conserved residue(s) required for the propagation of feature annotation.</text>
</comment>
<dbReference type="NCBIfam" id="TIGR00071">
    <property type="entry name" value="hisT_truA"/>
    <property type="match status" value="1"/>
</dbReference>
<evidence type="ECO:0000259" key="8">
    <source>
        <dbReference type="Pfam" id="PF01416"/>
    </source>
</evidence>
<dbReference type="AlphaFoldDB" id="A0A2X0YR30"/>
<comment type="subunit">
    <text evidence="4">Homodimer.</text>
</comment>
<accession>A0A2X0YR30</accession>
<feature type="active site" description="Nucleophile" evidence="4 5">
    <location>
        <position position="53"/>
    </location>
</feature>
<dbReference type="Pfam" id="PF01416">
    <property type="entry name" value="PseudoU_synth_1"/>
    <property type="match status" value="2"/>
</dbReference>
<dbReference type="FunFam" id="3.30.70.580:FF:000001">
    <property type="entry name" value="tRNA pseudouridine synthase A"/>
    <property type="match status" value="1"/>
</dbReference>
<dbReference type="PANTHER" id="PTHR11142:SF0">
    <property type="entry name" value="TRNA PSEUDOURIDINE SYNTHASE-LIKE 1"/>
    <property type="match status" value="1"/>
</dbReference>
<evidence type="ECO:0000256" key="1">
    <source>
        <dbReference type="ARBA" id="ARBA00009375"/>
    </source>
</evidence>
<dbReference type="InterPro" id="IPR020094">
    <property type="entry name" value="TruA/RsuA/RluB/E/F_N"/>
</dbReference>
<comment type="function">
    <text evidence="4">Formation of pseudouridine at positions 38, 39 and 40 in the anticodon stem and loop of transfer RNAs.</text>
</comment>
<evidence type="ECO:0000256" key="5">
    <source>
        <dbReference type="PIRSR" id="PIRSR001430-1"/>
    </source>
</evidence>
<dbReference type="InterPro" id="IPR001406">
    <property type="entry name" value="PsdUridine_synth_TruA"/>
</dbReference>
<evidence type="ECO:0000256" key="4">
    <source>
        <dbReference type="HAMAP-Rule" id="MF_00171"/>
    </source>
</evidence>
<feature type="domain" description="Pseudouridine synthase I TruA alpha/beta" evidence="8">
    <location>
        <begin position="7"/>
        <end position="105"/>
    </location>
</feature>